<organism evidence="1 2">
    <name type="scientific">Archangium gephyra</name>
    <dbReference type="NCBI Taxonomy" id="48"/>
    <lineage>
        <taxon>Bacteria</taxon>
        <taxon>Pseudomonadati</taxon>
        <taxon>Myxococcota</taxon>
        <taxon>Myxococcia</taxon>
        <taxon>Myxococcales</taxon>
        <taxon>Cystobacterineae</taxon>
        <taxon>Archangiaceae</taxon>
        <taxon>Archangium</taxon>
    </lineage>
</organism>
<evidence type="ECO:0008006" key="3">
    <source>
        <dbReference type="Google" id="ProtNLM"/>
    </source>
</evidence>
<comment type="caution">
    <text evidence="1">The sequence shown here is derived from an EMBL/GenBank/DDBJ whole genome shotgun (WGS) entry which is preliminary data.</text>
</comment>
<accession>A0A2W5UP72</accession>
<proteinExistence type="predicted"/>
<dbReference type="AlphaFoldDB" id="A0A2W5UP72"/>
<protein>
    <recommendedName>
        <fullName evidence="3">PEGA domain-containing protein</fullName>
    </recommendedName>
</protein>
<reference evidence="1 2" key="1">
    <citation type="submission" date="2017-08" db="EMBL/GenBank/DDBJ databases">
        <title>Infants hospitalized years apart are colonized by the same room-sourced microbial strains.</title>
        <authorList>
            <person name="Brooks B."/>
            <person name="Olm M.R."/>
            <person name="Firek B.A."/>
            <person name="Baker R."/>
            <person name="Thomas B.C."/>
            <person name="Morowitz M.J."/>
            <person name="Banfield J.F."/>
        </authorList>
    </citation>
    <scope>NUCLEOTIDE SEQUENCE [LARGE SCALE GENOMIC DNA]</scope>
    <source>
        <strain evidence="1">S2_003_000_R2_14</strain>
    </source>
</reference>
<evidence type="ECO:0000313" key="1">
    <source>
        <dbReference type="EMBL" id="PZR10808.1"/>
    </source>
</evidence>
<evidence type="ECO:0000313" key="2">
    <source>
        <dbReference type="Proteomes" id="UP000249061"/>
    </source>
</evidence>
<dbReference type="Proteomes" id="UP000249061">
    <property type="component" value="Unassembled WGS sequence"/>
</dbReference>
<sequence length="112" mass="12048">MKRAVWALALSACAQTVKPLDLSAHKLPPARITTKSELILHCVPADAEVSLEGVPQGTCEDFAGEPKGLSMPRGPRRVQVKKRGYLPWESILETDGTRVVMNVTLISTGGTP</sequence>
<name>A0A2W5UP72_9BACT</name>
<dbReference type="EMBL" id="QFQP01000016">
    <property type="protein sequence ID" value="PZR10808.1"/>
    <property type="molecule type" value="Genomic_DNA"/>
</dbReference>
<gene>
    <name evidence="1" type="ORF">DI536_19225</name>
</gene>